<keyword evidence="4" id="KW-1185">Reference proteome</keyword>
<dbReference type="CDD" id="cd03391">
    <property type="entry name" value="PAP2_containing_2_like"/>
    <property type="match status" value="1"/>
</dbReference>
<dbReference type="SUPFAM" id="SSF48317">
    <property type="entry name" value="Acid phosphatase/Vanadium-dependent haloperoxidase"/>
    <property type="match status" value="1"/>
</dbReference>
<reference evidence="3 4" key="1">
    <citation type="submission" date="2024-03" db="EMBL/GenBank/DDBJ databases">
        <title>The genome assembly and annotation of the cricket Gryllus longicercus Weissman &amp; Gray.</title>
        <authorList>
            <person name="Szrajer S."/>
            <person name="Gray D."/>
            <person name="Ylla G."/>
        </authorList>
    </citation>
    <scope>NUCLEOTIDE SEQUENCE [LARGE SCALE GENOMIC DNA]</scope>
    <source>
        <strain evidence="3">DAG 2021-001</strain>
        <tissue evidence="3">Whole body minus gut</tissue>
    </source>
</reference>
<evidence type="ECO:0000313" key="3">
    <source>
        <dbReference type="EMBL" id="KAK7788692.1"/>
    </source>
</evidence>
<feature type="transmembrane region" description="Helical" evidence="1">
    <location>
        <begin position="169"/>
        <end position="188"/>
    </location>
</feature>
<dbReference type="PANTHER" id="PTHR14969">
    <property type="entry name" value="SPHINGOSINE-1-PHOSPHATE PHOSPHOHYDROLASE"/>
    <property type="match status" value="1"/>
</dbReference>
<comment type="caution">
    <text evidence="3">The sequence shown here is derived from an EMBL/GenBank/DDBJ whole genome shotgun (WGS) entry which is preliminary data.</text>
</comment>
<gene>
    <name evidence="3" type="ORF">R5R35_012457</name>
</gene>
<dbReference type="AlphaFoldDB" id="A0AAN9YYI9"/>
<feature type="transmembrane region" description="Helical" evidence="1">
    <location>
        <begin position="77"/>
        <end position="95"/>
    </location>
</feature>
<proteinExistence type="predicted"/>
<accession>A0AAN9YYI9</accession>
<keyword evidence="1" id="KW-1133">Transmembrane helix</keyword>
<evidence type="ECO:0000259" key="2">
    <source>
        <dbReference type="SMART" id="SM00014"/>
    </source>
</evidence>
<dbReference type="Gene3D" id="1.20.144.10">
    <property type="entry name" value="Phosphatidic acid phosphatase type 2/haloperoxidase"/>
    <property type="match status" value="1"/>
</dbReference>
<feature type="transmembrane region" description="Helical" evidence="1">
    <location>
        <begin position="126"/>
        <end position="149"/>
    </location>
</feature>
<name>A0AAN9YYI9_9ORTH</name>
<dbReference type="EMBL" id="JAZDUA010000966">
    <property type="protein sequence ID" value="KAK7788692.1"/>
    <property type="molecule type" value="Genomic_DNA"/>
</dbReference>
<dbReference type="InterPro" id="IPR036938">
    <property type="entry name" value="PAP2/HPO_sf"/>
</dbReference>
<dbReference type="GO" id="GO:0042392">
    <property type="term" value="F:sphingosine-1-phosphate phosphatase activity"/>
    <property type="evidence" value="ECO:0007669"/>
    <property type="project" value="TreeGrafter"/>
</dbReference>
<organism evidence="3 4">
    <name type="scientific">Gryllus longicercus</name>
    <dbReference type="NCBI Taxonomy" id="2509291"/>
    <lineage>
        <taxon>Eukaryota</taxon>
        <taxon>Metazoa</taxon>
        <taxon>Ecdysozoa</taxon>
        <taxon>Arthropoda</taxon>
        <taxon>Hexapoda</taxon>
        <taxon>Insecta</taxon>
        <taxon>Pterygota</taxon>
        <taxon>Neoptera</taxon>
        <taxon>Polyneoptera</taxon>
        <taxon>Orthoptera</taxon>
        <taxon>Ensifera</taxon>
        <taxon>Gryllidea</taxon>
        <taxon>Grylloidea</taxon>
        <taxon>Gryllidae</taxon>
        <taxon>Gryllinae</taxon>
        <taxon>Gryllus</taxon>
    </lineage>
</organism>
<feature type="domain" description="Phosphatidic acid phosphatase type 2/haloperoxidase" evidence="2">
    <location>
        <begin position="72"/>
        <end position="184"/>
    </location>
</feature>
<dbReference type="SMART" id="SM00014">
    <property type="entry name" value="acidPPc"/>
    <property type="match status" value="1"/>
</dbReference>
<evidence type="ECO:0000313" key="4">
    <source>
        <dbReference type="Proteomes" id="UP001378592"/>
    </source>
</evidence>
<dbReference type="Pfam" id="PF01569">
    <property type="entry name" value="PAP2"/>
    <property type="match status" value="1"/>
</dbReference>
<keyword evidence="1" id="KW-0812">Transmembrane</keyword>
<sequence>MGGKREIPGALKKLLDYDVYVTNKFCLLANKCLPFRSLRTHYKMLEVSCHGIPWICGILASIWLWDSPDLHNMQINLLLGMFVDLLIIAVVKAYTRRRRPASNKSDMFVTVGPDKFSFPSGHASRACFVAHFFIYLWPLSVIFVMPLMAWSTAVCVSRVLLQRHHVLDVAAGAVLGHLEGIIIGWLWLSHDTSNWLVSWLNDERLDGGSYHV</sequence>
<dbReference type="PANTHER" id="PTHR14969:SF13">
    <property type="entry name" value="AT30094P"/>
    <property type="match status" value="1"/>
</dbReference>
<keyword evidence="1" id="KW-0472">Membrane</keyword>
<feature type="transmembrane region" description="Helical" evidence="1">
    <location>
        <begin position="44"/>
        <end position="65"/>
    </location>
</feature>
<protein>
    <recommendedName>
        <fullName evidence="2">Phosphatidic acid phosphatase type 2/haloperoxidase domain-containing protein</fullName>
    </recommendedName>
</protein>
<evidence type="ECO:0000256" key="1">
    <source>
        <dbReference type="SAM" id="Phobius"/>
    </source>
</evidence>
<dbReference type="Proteomes" id="UP001378592">
    <property type="component" value="Unassembled WGS sequence"/>
</dbReference>
<dbReference type="InterPro" id="IPR000326">
    <property type="entry name" value="PAP2/HPO"/>
</dbReference>